<feature type="disulfide bond" evidence="8">
    <location>
        <begin position="121"/>
        <end position="135"/>
    </location>
</feature>
<dbReference type="PANTHER" id="PTHR46471:SF2">
    <property type="entry name" value="CHITIN DEACETYLASE-RELATED"/>
    <property type="match status" value="1"/>
</dbReference>
<dbReference type="PANTHER" id="PTHR46471">
    <property type="entry name" value="CHITIN DEACETYLASE"/>
    <property type="match status" value="1"/>
</dbReference>
<keyword evidence="5" id="KW-0378">Hydrolase</keyword>
<evidence type="ECO:0000256" key="2">
    <source>
        <dbReference type="ARBA" id="ARBA00022669"/>
    </source>
</evidence>
<gene>
    <name evidence="10" type="ORF">CC86DRAFT_348384</name>
</gene>
<dbReference type="EMBL" id="MU006223">
    <property type="protein sequence ID" value="KAF2828277.1"/>
    <property type="molecule type" value="Genomic_DNA"/>
</dbReference>
<evidence type="ECO:0000256" key="1">
    <source>
        <dbReference type="ARBA" id="ARBA00001941"/>
    </source>
</evidence>
<keyword evidence="7" id="KW-0170">Cobalt</keyword>
<dbReference type="OrthoDB" id="1193027at2759"/>
<reference evidence="10" key="1">
    <citation type="journal article" date="2020" name="Stud. Mycol.">
        <title>101 Dothideomycetes genomes: a test case for predicting lifestyles and emergence of pathogens.</title>
        <authorList>
            <person name="Haridas S."/>
            <person name="Albert R."/>
            <person name="Binder M."/>
            <person name="Bloem J."/>
            <person name="Labutti K."/>
            <person name="Salamov A."/>
            <person name="Andreopoulos B."/>
            <person name="Baker S."/>
            <person name="Barry K."/>
            <person name="Bills G."/>
            <person name="Bluhm B."/>
            <person name="Cannon C."/>
            <person name="Castanera R."/>
            <person name="Culley D."/>
            <person name="Daum C."/>
            <person name="Ezra D."/>
            <person name="Gonzalez J."/>
            <person name="Henrissat B."/>
            <person name="Kuo A."/>
            <person name="Liang C."/>
            <person name="Lipzen A."/>
            <person name="Lutzoni F."/>
            <person name="Magnuson J."/>
            <person name="Mondo S."/>
            <person name="Nolan M."/>
            <person name="Ohm R."/>
            <person name="Pangilinan J."/>
            <person name="Park H.-J."/>
            <person name="Ramirez L."/>
            <person name="Alfaro M."/>
            <person name="Sun H."/>
            <person name="Tritt A."/>
            <person name="Yoshinaga Y."/>
            <person name="Zwiers L.-H."/>
            <person name="Turgeon B."/>
            <person name="Goodwin S."/>
            <person name="Spatafora J."/>
            <person name="Crous P."/>
            <person name="Grigoriev I."/>
        </authorList>
    </citation>
    <scope>NUCLEOTIDE SEQUENCE</scope>
    <source>
        <strain evidence="10">CBS 113818</strain>
    </source>
</reference>
<feature type="disulfide bond" evidence="8">
    <location>
        <begin position="43"/>
        <end position="57"/>
    </location>
</feature>
<name>A0A6A7A6G3_9PLEO</name>
<accession>A0A6A7A6G3</accession>
<dbReference type="AlphaFoldDB" id="A0A6A7A6G3"/>
<dbReference type="GO" id="GO:0046872">
    <property type="term" value="F:metal ion binding"/>
    <property type="evidence" value="ECO:0007669"/>
    <property type="project" value="UniProtKB-KW"/>
</dbReference>
<dbReference type="GO" id="GO:0016787">
    <property type="term" value="F:hydrolase activity"/>
    <property type="evidence" value="ECO:0007669"/>
    <property type="project" value="UniProtKB-KW"/>
</dbReference>
<comment type="cofactor">
    <cofactor evidence="1">
        <name>Co(2+)</name>
        <dbReference type="ChEBI" id="CHEBI:48828"/>
    </cofactor>
</comment>
<keyword evidence="4" id="KW-0732">Signal</keyword>
<evidence type="ECO:0000256" key="3">
    <source>
        <dbReference type="ARBA" id="ARBA00022723"/>
    </source>
</evidence>
<evidence type="ECO:0000256" key="6">
    <source>
        <dbReference type="ARBA" id="ARBA00023277"/>
    </source>
</evidence>
<evidence type="ECO:0000256" key="8">
    <source>
        <dbReference type="PROSITE-ProRule" id="PRU00261"/>
    </source>
</evidence>
<feature type="domain" description="Chitin-binding type-1" evidence="9">
    <location>
        <begin position="24"/>
        <end position="70"/>
    </location>
</feature>
<evidence type="ECO:0000313" key="11">
    <source>
        <dbReference type="Proteomes" id="UP000799424"/>
    </source>
</evidence>
<dbReference type="SUPFAM" id="SSF57016">
    <property type="entry name" value="Plant lectins/antimicrobial peptides"/>
    <property type="match status" value="2"/>
</dbReference>
<dbReference type="InterPro" id="IPR036861">
    <property type="entry name" value="Endochitinase-like_sf"/>
</dbReference>
<proteinExistence type="predicted"/>
<dbReference type="Pfam" id="PF00187">
    <property type="entry name" value="Chitin_bind_1"/>
    <property type="match status" value="1"/>
</dbReference>
<keyword evidence="8" id="KW-1015">Disulfide bond</keyword>
<evidence type="ECO:0000256" key="5">
    <source>
        <dbReference type="ARBA" id="ARBA00022801"/>
    </source>
</evidence>
<keyword evidence="11" id="KW-1185">Reference proteome</keyword>
<evidence type="ECO:0000256" key="4">
    <source>
        <dbReference type="ARBA" id="ARBA00022729"/>
    </source>
</evidence>
<dbReference type="InterPro" id="IPR001002">
    <property type="entry name" value="Chitin-bd_1"/>
</dbReference>
<dbReference type="GO" id="GO:0008061">
    <property type="term" value="F:chitin binding"/>
    <property type="evidence" value="ECO:0007669"/>
    <property type="project" value="UniProtKB-UniRule"/>
</dbReference>
<keyword evidence="2 8" id="KW-0147">Chitin-binding</keyword>
<dbReference type="PROSITE" id="PS50941">
    <property type="entry name" value="CHIT_BIND_I_2"/>
    <property type="match status" value="2"/>
</dbReference>
<dbReference type="Proteomes" id="UP000799424">
    <property type="component" value="Unassembled WGS sequence"/>
</dbReference>
<feature type="domain" description="Chitin-binding type-1" evidence="9">
    <location>
        <begin position="102"/>
        <end position="148"/>
    </location>
</feature>
<keyword evidence="3" id="KW-0479">Metal-binding</keyword>
<keyword evidence="6" id="KW-0119">Carbohydrate metabolism</keyword>
<organism evidence="10 11">
    <name type="scientific">Ophiobolus disseminans</name>
    <dbReference type="NCBI Taxonomy" id="1469910"/>
    <lineage>
        <taxon>Eukaryota</taxon>
        <taxon>Fungi</taxon>
        <taxon>Dikarya</taxon>
        <taxon>Ascomycota</taxon>
        <taxon>Pezizomycotina</taxon>
        <taxon>Dothideomycetes</taxon>
        <taxon>Pleosporomycetidae</taxon>
        <taxon>Pleosporales</taxon>
        <taxon>Pleosporineae</taxon>
        <taxon>Phaeosphaeriaceae</taxon>
        <taxon>Ophiobolus</taxon>
    </lineage>
</organism>
<comment type="caution">
    <text evidence="8">Lacks conserved residue(s) required for the propagation of feature annotation.</text>
</comment>
<sequence>MVIKTTSTAPAAKSSCAVLKISPDATCGGKTGYTCRGSTFGNCCSSSGWCGSSSAYCGTGCNPLAGTCTGQTSPVDTCIVAAAPSATTQTAPASAPLAMSKDARCGPDFKQTCSNSVFGSCCSRYGYCGSTTSYCATGCQVGYGLCSSSAKRAHNRRQGPGAAGPDYTMPPVPVGTVTVTTGQVQTVTVTPASGIATTTVYSGVSTLTVTSSV</sequence>
<evidence type="ECO:0000256" key="7">
    <source>
        <dbReference type="ARBA" id="ARBA00023285"/>
    </source>
</evidence>
<dbReference type="SMART" id="SM00270">
    <property type="entry name" value="ChtBD1"/>
    <property type="match status" value="2"/>
</dbReference>
<dbReference type="CDD" id="cd11618">
    <property type="entry name" value="ChtBD1_1"/>
    <property type="match status" value="1"/>
</dbReference>
<dbReference type="Gene3D" id="3.30.60.10">
    <property type="entry name" value="Endochitinase-like"/>
    <property type="match status" value="2"/>
</dbReference>
<protein>
    <recommendedName>
        <fullName evidence="9">Chitin-binding type-1 domain-containing protein</fullName>
    </recommendedName>
</protein>
<evidence type="ECO:0000313" key="10">
    <source>
        <dbReference type="EMBL" id="KAF2828277.1"/>
    </source>
</evidence>
<evidence type="ECO:0000259" key="9">
    <source>
        <dbReference type="PROSITE" id="PS50941"/>
    </source>
</evidence>